<sequence>MEPSSSSLPPYTQPGSKLLPLDQIPSCPPNTRVRFLGCIASYDMTTAELSLSRPPSSVFIKTDVSLLTSSLSMGSLRDGEWVNVIGDTQKEEKGEGVLVMAITLWSAGGINLGKYEKGVKGRLEADALG</sequence>
<dbReference type="RefSeq" id="XP_002839405.1">
    <property type="nucleotide sequence ID" value="XM_002839359.1"/>
</dbReference>
<keyword evidence="3" id="KW-1185">Reference proteome</keyword>
<dbReference type="GO" id="GO:0016233">
    <property type="term" value="P:telomere capping"/>
    <property type="evidence" value="ECO:0007669"/>
    <property type="project" value="InterPro"/>
</dbReference>
<dbReference type="Pfam" id="PF12658">
    <property type="entry name" value="Ten1"/>
    <property type="match status" value="1"/>
</dbReference>
<dbReference type="Proteomes" id="UP000006911">
    <property type="component" value="Unassembled WGS sequence"/>
</dbReference>
<gene>
    <name evidence="2" type="ORF">GSTUM_00007353001</name>
</gene>
<dbReference type="InParanoid" id="D5GGF3"/>
<dbReference type="GO" id="GO:1990879">
    <property type="term" value="C:CST complex"/>
    <property type="evidence" value="ECO:0007669"/>
    <property type="project" value="InterPro"/>
</dbReference>
<evidence type="ECO:0000313" key="3">
    <source>
        <dbReference type="Proteomes" id="UP000006911"/>
    </source>
</evidence>
<dbReference type="HOGENOM" id="CLU_2198510_0_0_1"/>
<dbReference type="Gene3D" id="2.40.50.140">
    <property type="entry name" value="Nucleic acid-binding proteins"/>
    <property type="match status" value="1"/>
</dbReference>
<protein>
    <submittedName>
        <fullName evidence="2">(Perigord truffle) hypothetical protein</fullName>
    </submittedName>
</protein>
<dbReference type="InterPro" id="IPR012340">
    <property type="entry name" value="NA-bd_OB-fold"/>
</dbReference>
<dbReference type="InterPro" id="IPR024222">
    <property type="entry name" value="Ten1_fungal"/>
</dbReference>
<reference evidence="2 3" key="1">
    <citation type="journal article" date="2010" name="Nature">
        <title>Perigord black truffle genome uncovers evolutionary origins and mechanisms of symbiosis.</title>
        <authorList>
            <person name="Martin F."/>
            <person name="Kohler A."/>
            <person name="Murat C."/>
            <person name="Balestrini R."/>
            <person name="Coutinho P.M."/>
            <person name="Jaillon O."/>
            <person name="Montanini B."/>
            <person name="Morin E."/>
            <person name="Noel B."/>
            <person name="Percudani R."/>
            <person name="Porcel B."/>
            <person name="Rubini A."/>
            <person name="Amicucci A."/>
            <person name="Amselem J."/>
            <person name="Anthouard V."/>
            <person name="Arcioni S."/>
            <person name="Artiguenave F."/>
            <person name="Aury J.M."/>
            <person name="Ballario P."/>
            <person name="Bolchi A."/>
            <person name="Brenna A."/>
            <person name="Brun A."/>
            <person name="Buee M."/>
            <person name="Cantarel B."/>
            <person name="Chevalier G."/>
            <person name="Couloux A."/>
            <person name="Da Silva C."/>
            <person name="Denoeud F."/>
            <person name="Duplessis S."/>
            <person name="Ghignone S."/>
            <person name="Hilselberger B."/>
            <person name="Iotti M."/>
            <person name="Marcais B."/>
            <person name="Mello A."/>
            <person name="Miranda M."/>
            <person name="Pacioni G."/>
            <person name="Quesneville H."/>
            <person name="Riccioni C."/>
            <person name="Ruotolo R."/>
            <person name="Splivallo R."/>
            <person name="Stocchi V."/>
            <person name="Tisserant E."/>
            <person name="Viscomi A.R."/>
            <person name="Zambonelli A."/>
            <person name="Zampieri E."/>
            <person name="Henrissat B."/>
            <person name="Lebrun M.H."/>
            <person name="Paolocci F."/>
            <person name="Bonfante P."/>
            <person name="Ottonello S."/>
            <person name="Wincker P."/>
        </authorList>
    </citation>
    <scope>NUCLEOTIDE SEQUENCE [LARGE SCALE GENOMIC DNA]</scope>
    <source>
        <strain evidence="2 3">Mel28</strain>
    </source>
</reference>
<accession>D5GGF3</accession>
<dbReference type="AlphaFoldDB" id="D5GGF3"/>
<organism evidence="2 3">
    <name type="scientific">Tuber melanosporum (strain Mel28)</name>
    <name type="common">Perigord black truffle</name>
    <dbReference type="NCBI Taxonomy" id="656061"/>
    <lineage>
        <taxon>Eukaryota</taxon>
        <taxon>Fungi</taxon>
        <taxon>Dikarya</taxon>
        <taxon>Ascomycota</taxon>
        <taxon>Pezizomycotina</taxon>
        <taxon>Pezizomycetes</taxon>
        <taxon>Pezizales</taxon>
        <taxon>Tuberaceae</taxon>
        <taxon>Tuber</taxon>
    </lineage>
</organism>
<dbReference type="KEGG" id="tml:GSTUM_00007353001"/>
<feature type="region of interest" description="Disordered" evidence="1">
    <location>
        <begin position="1"/>
        <end position="24"/>
    </location>
</feature>
<evidence type="ECO:0000256" key="1">
    <source>
        <dbReference type="SAM" id="MobiDB-lite"/>
    </source>
</evidence>
<feature type="compositionally biased region" description="Polar residues" evidence="1">
    <location>
        <begin position="1"/>
        <end position="15"/>
    </location>
</feature>
<evidence type="ECO:0000313" key="2">
    <source>
        <dbReference type="EMBL" id="CAZ83596.1"/>
    </source>
</evidence>
<dbReference type="eggNOG" id="ENOG502SESG">
    <property type="taxonomic scope" value="Eukaryota"/>
</dbReference>
<name>D5GGF3_TUBMM</name>
<dbReference type="GeneID" id="9183194"/>
<dbReference type="EMBL" id="FN430264">
    <property type="protein sequence ID" value="CAZ83596.1"/>
    <property type="molecule type" value="Genomic_DNA"/>
</dbReference>
<proteinExistence type="predicted"/>
<dbReference type="GO" id="GO:0043047">
    <property type="term" value="F:single-stranded telomeric DNA binding"/>
    <property type="evidence" value="ECO:0007669"/>
    <property type="project" value="InterPro"/>
</dbReference>